<keyword evidence="3" id="KW-0808">Transferase</keyword>
<evidence type="ECO:0000256" key="1">
    <source>
        <dbReference type="ARBA" id="ARBA00000085"/>
    </source>
</evidence>
<dbReference type="Gene3D" id="3.30.565.10">
    <property type="entry name" value="Histidine kinase-like ATPase, C-terminal domain"/>
    <property type="match status" value="1"/>
</dbReference>
<dbReference type="InterPro" id="IPR003594">
    <property type="entry name" value="HATPase_dom"/>
</dbReference>
<dbReference type="EMBL" id="JBHLWI010000016">
    <property type="protein sequence ID" value="MFC0262511.1"/>
    <property type="molecule type" value="Genomic_DNA"/>
</dbReference>
<dbReference type="Pfam" id="PF02518">
    <property type="entry name" value="HATPase_c"/>
    <property type="match status" value="1"/>
</dbReference>
<dbReference type="RefSeq" id="WP_382386959.1">
    <property type="nucleotide sequence ID" value="NZ_JBHLWI010000016.1"/>
</dbReference>
<dbReference type="PANTHER" id="PTHR24421">
    <property type="entry name" value="NITRATE/NITRITE SENSOR PROTEIN NARX-RELATED"/>
    <property type="match status" value="1"/>
</dbReference>
<accession>A0ABV6FRL6</accession>
<evidence type="ECO:0000256" key="5">
    <source>
        <dbReference type="ARBA" id="ARBA00023012"/>
    </source>
</evidence>
<dbReference type="SUPFAM" id="SSF55874">
    <property type="entry name" value="ATPase domain of HSP90 chaperone/DNA topoisomerase II/histidine kinase"/>
    <property type="match status" value="1"/>
</dbReference>
<evidence type="ECO:0000313" key="9">
    <source>
        <dbReference type="Proteomes" id="UP001589797"/>
    </source>
</evidence>
<evidence type="ECO:0000313" key="8">
    <source>
        <dbReference type="EMBL" id="MFC0262511.1"/>
    </source>
</evidence>
<feature type="domain" description="Histidine kinase" evidence="7">
    <location>
        <begin position="69"/>
        <end position="253"/>
    </location>
</feature>
<keyword evidence="4 8" id="KW-0418">Kinase</keyword>
<keyword evidence="6" id="KW-0812">Transmembrane</keyword>
<dbReference type="EC" id="2.7.13.3" evidence="2"/>
<dbReference type="InterPro" id="IPR036890">
    <property type="entry name" value="HATPase_C_sf"/>
</dbReference>
<feature type="transmembrane region" description="Helical" evidence="6">
    <location>
        <begin position="6"/>
        <end position="32"/>
    </location>
</feature>
<evidence type="ECO:0000256" key="2">
    <source>
        <dbReference type="ARBA" id="ARBA00012438"/>
    </source>
</evidence>
<evidence type="ECO:0000256" key="6">
    <source>
        <dbReference type="SAM" id="Phobius"/>
    </source>
</evidence>
<proteinExistence type="predicted"/>
<dbReference type="Proteomes" id="UP001589797">
    <property type="component" value="Unassembled WGS sequence"/>
</dbReference>
<dbReference type="SMART" id="SM00387">
    <property type="entry name" value="HATPase_c"/>
    <property type="match status" value="1"/>
</dbReference>
<sequence length="254" mass="28692">MESNASDLFVIVLMGFFLMLIMGSFIVVMVVIHRQKQLQNKQRLAAVQAEFEKTILNAEKEIQENTLSHVGRELHDNIGQLLSLAKMNLSSSKPEKVSEGKSMMNQIIKEVRALSKTLNLDWVETISLREFIEKELEKLQSAEFCQTHFNLKGKEFTLDKDRKLILIRILQECLNNAIKHAQPENITISMDFQDDQLEIRIKDDGKGFDTSQESSGSGMFNLKNRIATIGGNIQVQSIIGKGTDIKLSLPNSIA</sequence>
<keyword evidence="5" id="KW-0902">Two-component regulatory system</keyword>
<gene>
    <name evidence="8" type="ORF">ACFFIP_07420</name>
</gene>
<dbReference type="PRINTS" id="PR00344">
    <property type="entry name" value="BCTRLSENSOR"/>
</dbReference>
<dbReference type="InterPro" id="IPR050482">
    <property type="entry name" value="Sensor_HK_TwoCompSys"/>
</dbReference>
<keyword evidence="6" id="KW-0472">Membrane</keyword>
<keyword evidence="6" id="KW-1133">Transmembrane helix</keyword>
<organism evidence="8 9">
    <name type="scientific">Fontibacter flavus</name>
    <dbReference type="NCBI Taxonomy" id="654838"/>
    <lineage>
        <taxon>Bacteria</taxon>
        <taxon>Pseudomonadati</taxon>
        <taxon>Bacteroidota</taxon>
        <taxon>Cytophagia</taxon>
        <taxon>Cytophagales</taxon>
        <taxon>Cyclobacteriaceae</taxon>
        <taxon>Fontibacter</taxon>
    </lineage>
</organism>
<dbReference type="InterPro" id="IPR005467">
    <property type="entry name" value="His_kinase_dom"/>
</dbReference>
<comment type="caution">
    <text evidence="8">The sequence shown here is derived from an EMBL/GenBank/DDBJ whole genome shotgun (WGS) entry which is preliminary data.</text>
</comment>
<evidence type="ECO:0000259" key="7">
    <source>
        <dbReference type="PROSITE" id="PS50109"/>
    </source>
</evidence>
<dbReference type="InterPro" id="IPR004358">
    <property type="entry name" value="Sig_transdc_His_kin-like_C"/>
</dbReference>
<reference evidence="8 9" key="1">
    <citation type="submission" date="2024-09" db="EMBL/GenBank/DDBJ databases">
        <authorList>
            <person name="Sun Q."/>
            <person name="Mori K."/>
        </authorList>
    </citation>
    <scope>NUCLEOTIDE SEQUENCE [LARGE SCALE GENOMIC DNA]</scope>
    <source>
        <strain evidence="8 9">CCM 7650</strain>
    </source>
</reference>
<dbReference type="PANTHER" id="PTHR24421:SF10">
    <property type="entry name" value="NITRATE_NITRITE SENSOR PROTEIN NARQ"/>
    <property type="match status" value="1"/>
</dbReference>
<keyword evidence="9" id="KW-1185">Reference proteome</keyword>
<comment type="catalytic activity">
    <reaction evidence="1">
        <text>ATP + protein L-histidine = ADP + protein N-phospho-L-histidine.</text>
        <dbReference type="EC" id="2.7.13.3"/>
    </reaction>
</comment>
<protein>
    <recommendedName>
        <fullName evidence="2">histidine kinase</fullName>
        <ecNumber evidence="2">2.7.13.3</ecNumber>
    </recommendedName>
</protein>
<evidence type="ECO:0000256" key="4">
    <source>
        <dbReference type="ARBA" id="ARBA00022777"/>
    </source>
</evidence>
<dbReference type="CDD" id="cd16917">
    <property type="entry name" value="HATPase_UhpB-NarQ-NarX-like"/>
    <property type="match status" value="1"/>
</dbReference>
<dbReference type="PROSITE" id="PS50109">
    <property type="entry name" value="HIS_KIN"/>
    <property type="match status" value="1"/>
</dbReference>
<dbReference type="GO" id="GO:0016301">
    <property type="term" value="F:kinase activity"/>
    <property type="evidence" value="ECO:0007669"/>
    <property type="project" value="UniProtKB-KW"/>
</dbReference>
<name>A0ABV6FRL6_9BACT</name>
<evidence type="ECO:0000256" key="3">
    <source>
        <dbReference type="ARBA" id="ARBA00022679"/>
    </source>
</evidence>